<accession>A0A8B9CU72</accession>
<feature type="compositionally biased region" description="Polar residues" evidence="2">
    <location>
        <begin position="1198"/>
        <end position="1217"/>
    </location>
</feature>
<dbReference type="Ensembl" id="ENSABRT00000034248.1">
    <property type="protein sequence ID" value="ENSABRP00000024379.1"/>
    <property type="gene ID" value="ENSABRG00000019719.1"/>
</dbReference>
<dbReference type="GeneTree" id="ENSGT00940000155559"/>
<evidence type="ECO:0000256" key="2">
    <source>
        <dbReference type="SAM" id="MobiDB-lite"/>
    </source>
</evidence>
<evidence type="ECO:0000313" key="3">
    <source>
        <dbReference type="Ensembl" id="ENSABRP00000024379.1"/>
    </source>
</evidence>
<reference evidence="3" key="1">
    <citation type="submission" date="2025-08" db="UniProtKB">
        <authorList>
            <consortium name="Ensembl"/>
        </authorList>
    </citation>
    <scope>IDENTIFICATION</scope>
</reference>
<feature type="region of interest" description="Disordered" evidence="2">
    <location>
        <begin position="1277"/>
        <end position="1317"/>
    </location>
</feature>
<protein>
    <submittedName>
        <fullName evidence="3">Coiled-coil domain containing 88A</fullName>
    </submittedName>
</protein>
<feature type="coiled-coil region" evidence="1">
    <location>
        <begin position="179"/>
        <end position="620"/>
    </location>
</feature>
<organism evidence="3 4">
    <name type="scientific">Anser brachyrhynchus</name>
    <name type="common">Pink-footed goose</name>
    <dbReference type="NCBI Taxonomy" id="132585"/>
    <lineage>
        <taxon>Eukaryota</taxon>
        <taxon>Metazoa</taxon>
        <taxon>Chordata</taxon>
        <taxon>Craniata</taxon>
        <taxon>Vertebrata</taxon>
        <taxon>Euteleostomi</taxon>
        <taxon>Archelosauria</taxon>
        <taxon>Archosauria</taxon>
        <taxon>Dinosauria</taxon>
        <taxon>Saurischia</taxon>
        <taxon>Theropoda</taxon>
        <taxon>Coelurosauria</taxon>
        <taxon>Aves</taxon>
        <taxon>Neognathae</taxon>
        <taxon>Galloanserae</taxon>
        <taxon>Anseriformes</taxon>
        <taxon>Anatidae</taxon>
        <taxon>Anserinae</taxon>
        <taxon>Anser</taxon>
    </lineage>
</organism>
<feature type="region of interest" description="Disordered" evidence="2">
    <location>
        <begin position="1479"/>
        <end position="1502"/>
    </location>
</feature>
<dbReference type="GO" id="GO:0005813">
    <property type="term" value="C:centrosome"/>
    <property type="evidence" value="ECO:0007669"/>
    <property type="project" value="TreeGrafter"/>
</dbReference>
<feature type="coiled-coil region" evidence="1">
    <location>
        <begin position="32"/>
        <end position="142"/>
    </location>
</feature>
<reference evidence="3" key="2">
    <citation type="submission" date="2025-09" db="UniProtKB">
        <authorList>
            <consortium name="Ensembl"/>
        </authorList>
    </citation>
    <scope>IDENTIFICATION</scope>
</reference>
<gene>
    <name evidence="3" type="primary">CCDC88A</name>
</gene>
<dbReference type="GO" id="GO:0051959">
    <property type="term" value="F:dynein light intermediate chain binding"/>
    <property type="evidence" value="ECO:0007669"/>
    <property type="project" value="TreeGrafter"/>
</dbReference>
<feature type="compositionally biased region" description="Polar residues" evidence="2">
    <location>
        <begin position="1084"/>
        <end position="1096"/>
    </location>
</feature>
<keyword evidence="1" id="KW-0175">Coiled coil</keyword>
<dbReference type="GO" id="GO:0008017">
    <property type="term" value="F:microtubule binding"/>
    <property type="evidence" value="ECO:0007669"/>
    <property type="project" value="TreeGrafter"/>
</dbReference>
<feature type="coiled-coil region" evidence="1">
    <location>
        <begin position="812"/>
        <end position="1049"/>
    </location>
</feature>
<feature type="region of interest" description="Disordered" evidence="2">
    <location>
        <begin position="725"/>
        <end position="756"/>
    </location>
</feature>
<proteinExistence type="predicted"/>
<feature type="region of interest" description="Disordered" evidence="2">
    <location>
        <begin position="1075"/>
        <end position="1127"/>
    </location>
</feature>
<dbReference type="GO" id="GO:0031122">
    <property type="term" value="P:cytoplasmic microtubule organization"/>
    <property type="evidence" value="ECO:0007669"/>
    <property type="project" value="TreeGrafter"/>
</dbReference>
<evidence type="ECO:0000313" key="4">
    <source>
        <dbReference type="Proteomes" id="UP000694426"/>
    </source>
</evidence>
<keyword evidence="4" id="KW-1185">Reference proteome</keyword>
<dbReference type="GO" id="GO:0030705">
    <property type="term" value="P:cytoskeleton-dependent intracellular transport"/>
    <property type="evidence" value="ECO:0007669"/>
    <property type="project" value="TreeGrafter"/>
</dbReference>
<feature type="region of interest" description="Disordered" evidence="2">
    <location>
        <begin position="1198"/>
        <end position="1240"/>
    </location>
</feature>
<dbReference type="PANTHER" id="PTHR18947">
    <property type="entry name" value="HOOK PROTEINS"/>
    <property type="match status" value="1"/>
</dbReference>
<evidence type="ECO:0000256" key="1">
    <source>
        <dbReference type="SAM" id="Coils"/>
    </source>
</evidence>
<name>A0A8B9CU72_9AVES</name>
<feature type="compositionally biased region" description="Polar residues" evidence="2">
    <location>
        <begin position="1111"/>
        <end position="1127"/>
    </location>
</feature>
<dbReference type="GO" id="GO:0005737">
    <property type="term" value="C:cytoplasm"/>
    <property type="evidence" value="ECO:0007669"/>
    <property type="project" value="TreeGrafter"/>
</dbReference>
<dbReference type="Proteomes" id="UP000694426">
    <property type="component" value="Unplaced"/>
</dbReference>
<feature type="compositionally biased region" description="Polar residues" evidence="2">
    <location>
        <begin position="733"/>
        <end position="748"/>
    </location>
</feature>
<dbReference type="PANTHER" id="PTHR18947:SF30">
    <property type="entry name" value="GIRDIN"/>
    <property type="match status" value="1"/>
</dbReference>
<feature type="compositionally biased region" description="Polar residues" evidence="2">
    <location>
        <begin position="1290"/>
        <end position="1300"/>
    </location>
</feature>
<sequence length="1674" mass="192488">MEAELKRLQQENMNLLSEARSARVYRDELDALREKAIRVDKLESEVTRYKERLHDIEFYKARVEELKEDNQVLLETKTMLEDQLEGTRARSDKLHELEKENLQLKAKLHDMEMERDMDRKKIEELMEENMTLEMAQKQSMDESLHLGWELEQINRTTELSEVPQKSLGHEVNELTSSRLLKLEMENQSLLKTVEELQNAVGSVEDSSSKILKMEKENQRLNKKLEGLENEISQEKQSLQNSQNLSKDLMKEKTQLEKTLEALRENSERQIKLLEQENEHLNQTVASLRQRSQISAEARMKEIEKENKILHESIKETSSKLNKIEFEKKQVRKELEHYKEKGERAEELENELHHLEKENELLQKKITNLKITCEKIEALEQENSDLETENRKLKKTLDSLKNLSFQLESLEKENSQLDEENLELRRTIESLKCTSIKVAQLQLENKELESEKEQLKKSLELMKASFKKSERLEVSYQGLDTENQRLQKALENSNKKIQQLESELQDLESENQTLQKNLEELKISSKRLEQLEKENKLLEQETSQLEKDKKQLEKENKRLRQQAEIKDSTLEENNVKISNLEKENKSLFKEIVVYKESCVRLKELEKENKELVKRATIDKKTLVTLREDLVSEKLKTQQMNNDLEKLAHELEKIGLNKERLLHDEQSSDDRYKLLESKLESTLKKSLEIKEEKIAALEARLEESTNLNQQLRQELKTVKKNYEALKQRQEEERMVQNSPPRSGEENQSVNKWEKENQETTRELLKVKDRLIEVERNVENSTLNSQSTSLMNQNAQLLIQQSALENENECVLKDHEDLKSLYDSLLKDHEKLEHLHERQASEYELLIAKHGSLKSAHKNLEVEHKDLEDRYNQLLKQKVQLEELEKVLKIEQEKMLQQNEKHETVAVEYKKLRDENDRLAHTYSQLLRENEVLQTDHKNLKTLLNNSKLEQTRLEAEFSKLREQYQQLDITSTKLNNQCELLSQLKGNLEEENRHLLDQIQTLMLQNRTLLEQNMESKDLFHVEQRQYIDKLNELRRQKEKLEEKIMDQYKFYEPSPPRRRGNWIALKMKKLIKSKKDANRERLKSVTLTPTRSESSEGFLQLPHQDSQDSSSVGSNSLEDGQTLGTKKSSTMNDLVQSMVLAGGQWTGSSEHLEGPDDISAGKRRKELGAMAFSTTAINFAAVNSSTGFRSKQLLNNKDTTSFEDVSPQGISDDSSTGSRVHASRPASLDSGRTSTSNSNNNASLHEVKAGVVNNQSRPQSHSSGEFSLLHEHEAWSSSSSSPIQYLKGHTRSSPVLQQRTPETLDSRGKQIKNGSPGSEVVTLQQFLEESNKSTSSEMKSASEENLLDEVMKSLSESAELTGKEKLRKQASAGCGIVRSLSVKNTVDFSDGRSIKPEQLVRPSFRKTEDAYFTSSPIKFTSGTQGKTKSVKEKMQATVSQRQSRDCNPYATLPRASSVISTAEGTTRRTSIHDFLSKDIRQPVSVDPAPSTADRSVPATSSEYSAHQLSPNVLHCVAYRIDCVPQSDAANTVKPRNLGCNFDVPKTPRMERSNFHEKTLSTNVFNDKVSVSGNDSTRSFTVAHPFLSLNTELVSNISGLPPRSASKTDQANLSTFRSVLKSQEQPSANQKSDHSDLRSALTSEFAPTTCVTTSEAEPPLLVSEDNKTVWYEYGCV</sequence>